<feature type="compositionally biased region" description="Basic and acidic residues" evidence="1">
    <location>
        <begin position="438"/>
        <end position="458"/>
    </location>
</feature>
<gene>
    <name evidence="3" type="ORF">XA26_45390</name>
</gene>
<dbReference type="InterPro" id="IPR006311">
    <property type="entry name" value="TAT_signal"/>
</dbReference>
<reference evidence="3 4" key="1">
    <citation type="journal article" date="2015" name="MBio">
        <title>Enzymatic Degradation of Phenazines Can Generate Energy and Protect Sensitive Organisms from Toxicity.</title>
        <authorList>
            <person name="Costa K.C."/>
            <person name="Bergkessel M."/>
            <person name="Saunders S."/>
            <person name="Korlach J."/>
            <person name="Newman D.K."/>
        </authorList>
    </citation>
    <scope>NUCLEOTIDE SEQUENCE [LARGE SCALE GENOMIC DNA]</scope>
    <source>
        <strain evidence="3 4">CT6</strain>
    </source>
</reference>
<accession>A0A0N9YAF0</accession>
<feature type="region of interest" description="Disordered" evidence="1">
    <location>
        <begin position="374"/>
        <end position="402"/>
    </location>
</feature>
<feature type="signal peptide" evidence="2">
    <location>
        <begin position="1"/>
        <end position="24"/>
    </location>
</feature>
<sequence length="458" mass="47254">MPTTVRSYLVAGAAAATATAIALAPVQAAPADIAVPAHPTSSTQPQLTQAMIDLLAAASRMTAAVAPNLAGQAGAAPALGAAPAAAATGEVGVQNAAGNFVESAYLTIQPWVDWAVDYGTDLAYWVGQWVPFVSPITTQVDIFYWQLIRPIANAVVLTFLVPVINDPLNLGVWVNSAGAALTQSFQAAVNFGVAEINEFFGWILPPLPPPFPTVASMTTTQTLAASPLRDAIADMIQQPADFIAKLASNIAAPAVLAEGTDAGPLHSVTDALNEAGENLAATFKKLTDGSGIESLAERLKVPTVPAEANPDAELVSEVRGAVPEVATEVDQQTKQSTDEISVVPRSVRQSLQDAVPATTVADAQETAETVKTAAGEAETVKTPARSVRQGAREAVGKTATDAKAVADNARDAVKTAVKNLTPKPKVKKDKSVSSPEAKQPKGSDGAHDKGASKKDNKK</sequence>
<keyword evidence="2" id="KW-0732">Signal</keyword>
<dbReference type="Proteomes" id="UP000057134">
    <property type="component" value="Chromosome"/>
</dbReference>
<organism evidence="3 4">
    <name type="scientific">Mycolicibacterium fortuitum</name>
    <name type="common">Mycobacterium fortuitum</name>
    <dbReference type="NCBI Taxonomy" id="1766"/>
    <lineage>
        <taxon>Bacteria</taxon>
        <taxon>Bacillati</taxon>
        <taxon>Actinomycetota</taxon>
        <taxon>Actinomycetes</taxon>
        <taxon>Mycobacteriales</taxon>
        <taxon>Mycobacteriaceae</taxon>
        <taxon>Mycolicibacterium</taxon>
    </lineage>
</organism>
<feature type="chain" id="PRO_5039274132" description="PE-PGRS family protein" evidence="2">
    <location>
        <begin position="25"/>
        <end position="458"/>
    </location>
</feature>
<evidence type="ECO:0000256" key="1">
    <source>
        <dbReference type="SAM" id="MobiDB-lite"/>
    </source>
</evidence>
<dbReference type="EMBL" id="CP011269">
    <property type="protein sequence ID" value="ALI28339.1"/>
    <property type="molecule type" value="Genomic_DNA"/>
</dbReference>
<keyword evidence="4" id="KW-1185">Reference proteome</keyword>
<dbReference type="AlphaFoldDB" id="A0A0N9YAF0"/>
<feature type="region of interest" description="Disordered" evidence="1">
    <location>
        <begin position="414"/>
        <end position="458"/>
    </location>
</feature>
<evidence type="ECO:0000313" key="4">
    <source>
        <dbReference type="Proteomes" id="UP000057134"/>
    </source>
</evidence>
<name>A0A0N9YAF0_MYCFO</name>
<dbReference type="PATRIC" id="fig|1766.6.peg.4509"/>
<dbReference type="RefSeq" id="WP_157888963.1">
    <property type="nucleotide sequence ID" value="NZ_CP011269.1"/>
</dbReference>
<dbReference type="KEGG" id="mft:XA26_45390"/>
<protein>
    <recommendedName>
        <fullName evidence="5">PE-PGRS family protein</fullName>
    </recommendedName>
</protein>
<evidence type="ECO:0008006" key="5">
    <source>
        <dbReference type="Google" id="ProtNLM"/>
    </source>
</evidence>
<proteinExistence type="predicted"/>
<evidence type="ECO:0000256" key="2">
    <source>
        <dbReference type="SAM" id="SignalP"/>
    </source>
</evidence>
<evidence type="ECO:0000313" key="3">
    <source>
        <dbReference type="EMBL" id="ALI28339.1"/>
    </source>
</evidence>
<dbReference type="PROSITE" id="PS51318">
    <property type="entry name" value="TAT"/>
    <property type="match status" value="1"/>
</dbReference>